<dbReference type="OrthoDB" id="287326at2"/>
<keyword evidence="7" id="KW-0653">Protein transport</keyword>
<evidence type="ECO:0000256" key="7">
    <source>
        <dbReference type="RuleBase" id="RU003879"/>
    </source>
</evidence>
<keyword evidence="10" id="KW-1185">Reference proteome</keyword>
<dbReference type="eggNOG" id="COG0848">
    <property type="taxonomic scope" value="Bacteria"/>
</dbReference>
<dbReference type="AlphaFoldDB" id="E2Z9Z9"/>
<dbReference type="GO" id="GO:0015031">
    <property type="term" value="P:protein transport"/>
    <property type="evidence" value="ECO:0007669"/>
    <property type="project" value="UniProtKB-KW"/>
</dbReference>
<keyword evidence="7" id="KW-0813">Transport</keyword>
<organism evidence="9 10">
    <name type="scientific">Megasphaera micronuciformis F0359</name>
    <dbReference type="NCBI Taxonomy" id="706434"/>
    <lineage>
        <taxon>Bacteria</taxon>
        <taxon>Bacillati</taxon>
        <taxon>Bacillota</taxon>
        <taxon>Negativicutes</taxon>
        <taxon>Veillonellales</taxon>
        <taxon>Veillonellaceae</taxon>
        <taxon>Megasphaera</taxon>
    </lineage>
</organism>
<keyword evidence="3" id="KW-1003">Cell membrane</keyword>
<dbReference type="STRING" id="706434.HMPREF9429_00255"/>
<dbReference type="PANTHER" id="PTHR30558:SF3">
    <property type="entry name" value="BIOPOLYMER TRANSPORT PROTEIN EXBD-RELATED"/>
    <property type="match status" value="1"/>
</dbReference>
<keyword evidence="4 7" id="KW-0812">Transmembrane</keyword>
<dbReference type="EMBL" id="AECS01000010">
    <property type="protein sequence ID" value="EFQ04761.1"/>
    <property type="molecule type" value="Genomic_DNA"/>
</dbReference>
<dbReference type="Proteomes" id="UP000003195">
    <property type="component" value="Unassembled WGS sequence"/>
</dbReference>
<evidence type="ECO:0000256" key="1">
    <source>
        <dbReference type="ARBA" id="ARBA00004162"/>
    </source>
</evidence>
<evidence type="ECO:0000256" key="2">
    <source>
        <dbReference type="ARBA" id="ARBA00005811"/>
    </source>
</evidence>
<comment type="similarity">
    <text evidence="2 7">Belongs to the ExbD/TolR family.</text>
</comment>
<evidence type="ECO:0000256" key="8">
    <source>
        <dbReference type="SAM" id="Phobius"/>
    </source>
</evidence>
<comment type="caution">
    <text evidence="9">The sequence shown here is derived from an EMBL/GenBank/DDBJ whole genome shotgun (WGS) entry which is preliminary data.</text>
</comment>
<dbReference type="InterPro" id="IPR003400">
    <property type="entry name" value="ExbD"/>
</dbReference>
<evidence type="ECO:0000256" key="5">
    <source>
        <dbReference type="ARBA" id="ARBA00022989"/>
    </source>
</evidence>
<feature type="transmembrane region" description="Helical" evidence="8">
    <location>
        <begin position="12"/>
        <end position="37"/>
    </location>
</feature>
<dbReference type="RefSeq" id="WP_006941035.1">
    <property type="nucleotide sequence ID" value="NZ_GL538184.1"/>
</dbReference>
<comment type="subcellular location">
    <subcellularLocation>
        <location evidence="1">Cell membrane</location>
        <topology evidence="1">Single-pass membrane protein</topology>
    </subcellularLocation>
    <subcellularLocation>
        <location evidence="7">Cell membrane</location>
        <topology evidence="7">Single-pass type II membrane protein</topology>
    </subcellularLocation>
</comment>
<name>E2Z9Z9_9FIRM</name>
<dbReference type="Pfam" id="PF02472">
    <property type="entry name" value="ExbD"/>
    <property type="match status" value="1"/>
</dbReference>
<dbReference type="PANTHER" id="PTHR30558">
    <property type="entry name" value="EXBD MEMBRANE COMPONENT OF PMF-DRIVEN MACROMOLECULE IMPORT SYSTEM"/>
    <property type="match status" value="1"/>
</dbReference>
<evidence type="ECO:0000256" key="6">
    <source>
        <dbReference type="ARBA" id="ARBA00023136"/>
    </source>
</evidence>
<proteinExistence type="inferred from homology"/>
<evidence type="ECO:0000313" key="9">
    <source>
        <dbReference type="EMBL" id="EFQ04761.1"/>
    </source>
</evidence>
<evidence type="ECO:0000313" key="10">
    <source>
        <dbReference type="Proteomes" id="UP000003195"/>
    </source>
</evidence>
<dbReference type="GO" id="GO:0022857">
    <property type="term" value="F:transmembrane transporter activity"/>
    <property type="evidence" value="ECO:0007669"/>
    <property type="project" value="InterPro"/>
</dbReference>
<protein>
    <submittedName>
        <fullName evidence="9">Transport energizing protein, ExbD/TolR family</fullName>
    </submittedName>
</protein>
<accession>E2Z9Z9</accession>
<dbReference type="GO" id="GO:0005886">
    <property type="term" value="C:plasma membrane"/>
    <property type="evidence" value="ECO:0007669"/>
    <property type="project" value="UniProtKB-SubCell"/>
</dbReference>
<evidence type="ECO:0000256" key="4">
    <source>
        <dbReference type="ARBA" id="ARBA00022692"/>
    </source>
</evidence>
<keyword evidence="6 8" id="KW-0472">Membrane</keyword>
<dbReference type="HOGENOM" id="CLU_085305_3_2_9"/>
<evidence type="ECO:0000256" key="3">
    <source>
        <dbReference type="ARBA" id="ARBA00022475"/>
    </source>
</evidence>
<keyword evidence="5 8" id="KW-1133">Transmembrane helix</keyword>
<sequence length="133" mass="14845">MRRDRRILTQPAVIIIPMIDIMLFLLVFFMISSISMIQANAIRVNLPAGQAAENDVKPHTVMITITSSGDILYEQETKPSSDFDEKIKKKVVEDPDAVFVVRGDRKAPYENIAYALDSLKAAGVQHISISVDK</sequence>
<dbReference type="Gene3D" id="3.30.420.270">
    <property type="match status" value="1"/>
</dbReference>
<gene>
    <name evidence="9" type="ORF">HMPREF9429_00255</name>
</gene>
<reference evidence="9 10" key="1">
    <citation type="submission" date="2010-08" db="EMBL/GenBank/DDBJ databases">
        <authorList>
            <person name="Weinstock G."/>
            <person name="Sodergren E."/>
            <person name="Clifton S."/>
            <person name="Fulton L."/>
            <person name="Fulton B."/>
            <person name="Courtney L."/>
            <person name="Fronick C."/>
            <person name="Harrison M."/>
            <person name="Strong C."/>
            <person name="Farmer C."/>
            <person name="Delahaunty K."/>
            <person name="Markovic C."/>
            <person name="Hall O."/>
            <person name="Minx P."/>
            <person name="Tomlinson C."/>
            <person name="Mitreva M."/>
            <person name="Hou S."/>
            <person name="Chen J."/>
            <person name="Wollam A."/>
            <person name="Pepin K.H."/>
            <person name="Johnson M."/>
            <person name="Bhonagiri V."/>
            <person name="Zhang X."/>
            <person name="Suruliraj S."/>
            <person name="Warren W."/>
            <person name="Chinwalla A."/>
            <person name="Mardis E.R."/>
            <person name="Wilson R.K."/>
        </authorList>
    </citation>
    <scope>NUCLEOTIDE SEQUENCE [LARGE SCALE GENOMIC DNA]</scope>
    <source>
        <strain evidence="9 10">F0359</strain>
    </source>
</reference>